<feature type="coiled-coil region" evidence="1">
    <location>
        <begin position="56"/>
        <end position="90"/>
    </location>
</feature>
<organism evidence="2">
    <name type="scientific">Hexamita inflata</name>
    <dbReference type="NCBI Taxonomy" id="28002"/>
    <lineage>
        <taxon>Eukaryota</taxon>
        <taxon>Metamonada</taxon>
        <taxon>Diplomonadida</taxon>
        <taxon>Hexamitidae</taxon>
        <taxon>Hexamitinae</taxon>
        <taxon>Hexamita</taxon>
    </lineage>
</organism>
<name>A0AA86RE73_9EUKA</name>
<dbReference type="EMBL" id="CATOUU010001155">
    <property type="protein sequence ID" value="CAI9974797.1"/>
    <property type="molecule type" value="Genomic_DNA"/>
</dbReference>
<gene>
    <name evidence="3" type="ORF">HINF_LOCUS37951</name>
    <name evidence="2" type="ORF">HINF_LOCUS62442</name>
</gene>
<evidence type="ECO:0000313" key="3">
    <source>
        <dbReference type="EMBL" id="CAL6039641.1"/>
    </source>
</evidence>
<dbReference type="AlphaFoldDB" id="A0AA86RE73"/>
<keyword evidence="1" id="KW-0175">Coiled coil</keyword>
<dbReference type="Proteomes" id="UP001642409">
    <property type="component" value="Unassembled WGS sequence"/>
</dbReference>
<sequence length="488" mass="57980">MKWRYCKRYLAERVTNLLLPLQLSLRMQSPFNQIDPQRLKNSQEAQCADNYGHIDIDAMRQELQRAREANQQLLLRNQQLEQQMRQTVKVEPATDVYLKQEEPREYSLISIADSISSAVYDQQETAYKAERTHQCEHSCQDTAYCSPAMDTHTGQDNPVVQHQREDGHYQISNNQYLRALIQQFEQISQILDLSFQIEPFVILLRHNIIKQMALNIFDCRFNNYNPLVLCYLVSRIDETQQKQLWDILASQFGRYSHYIKLLFKTLLNRILSINILCMEANFQQLDTMNFQFLNVKNYDKVIPEQIDWQKKRIYKWSNYSKFTVAIKDAFRSIFKENYDGHQPSQLCDLINSKVSTSSKQVQQSFWKLVVSICQKGQDYYLKTYQRLNYNEIKTTTEKMNIVAAWQQLKQMQTQNTETDASYLIKNMLLKQNYYVQDVQNEIDNSLNLKYVKYGNYDILKKKQSQIVLFINQLNLQINRINRIQSKIT</sequence>
<evidence type="ECO:0000313" key="2">
    <source>
        <dbReference type="EMBL" id="CAI9974797.1"/>
    </source>
</evidence>
<reference evidence="3 4" key="2">
    <citation type="submission" date="2024-07" db="EMBL/GenBank/DDBJ databases">
        <authorList>
            <person name="Akdeniz Z."/>
        </authorList>
    </citation>
    <scope>NUCLEOTIDE SEQUENCE [LARGE SCALE GENOMIC DNA]</scope>
</reference>
<keyword evidence="4" id="KW-1185">Reference proteome</keyword>
<evidence type="ECO:0000313" key="4">
    <source>
        <dbReference type="Proteomes" id="UP001642409"/>
    </source>
</evidence>
<evidence type="ECO:0000256" key="1">
    <source>
        <dbReference type="SAM" id="Coils"/>
    </source>
</evidence>
<proteinExistence type="predicted"/>
<comment type="caution">
    <text evidence="2">The sequence shown here is derived from an EMBL/GenBank/DDBJ whole genome shotgun (WGS) entry which is preliminary data.</text>
</comment>
<reference evidence="2" key="1">
    <citation type="submission" date="2023-06" db="EMBL/GenBank/DDBJ databases">
        <authorList>
            <person name="Kurt Z."/>
        </authorList>
    </citation>
    <scope>NUCLEOTIDE SEQUENCE</scope>
</reference>
<accession>A0AA86RE73</accession>
<dbReference type="EMBL" id="CAXDID020000143">
    <property type="protein sequence ID" value="CAL6039641.1"/>
    <property type="molecule type" value="Genomic_DNA"/>
</dbReference>
<protein>
    <submittedName>
        <fullName evidence="3">Hypothetical_protein</fullName>
    </submittedName>
</protein>